<dbReference type="EMBL" id="PITK01000636">
    <property type="protein sequence ID" value="TBU12769.1"/>
    <property type="molecule type" value="Genomic_DNA"/>
</dbReference>
<comment type="caution">
    <text evidence="3">The sequence shown here is derived from an EMBL/GenBank/DDBJ whole genome shotgun (WGS) entry which is preliminary data.</text>
</comment>
<feature type="transmembrane region" description="Helical" evidence="1">
    <location>
        <begin position="77"/>
        <end position="96"/>
    </location>
</feature>
<sequence>MESIYIKKIFYLILLLILCLLSVIAIPLLCLLHFISKNLSMKISTILSYFLWRILGMILMCTMKIEYEIEDLEDVMNYENCIVVSNHIGAFDFLLINEVARKKKMLKNVKFIIKKSMKWVPIFGWGLICLNFVFVERNFLKDKLNILKWTKNVKKNKIPFWIVIYPEGSRFTDAVKNHSDKFCIENGIEPLKNVIYPKTKGFNLICNELRNYVDTIIDLTVEYSESGNKNVPTLSTVLFGRTNGTVRIKSKVCKIKDIENYDQFIVERFRRKDLIISKWKNEK</sequence>
<evidence type="ECO:0000256" key="1">
    <source>
        <dbReference type="SAM" id="Phobius"/>
    </source>
</evidence>
<evidence type="ECO:0000313" key="3">
    <source>
        <dbReference type="EMBL" id="TBU12769.1"/>
    </source>
</evidence>
<gene>
    <name evidence="3" type="ORF">CWI38_0636p0020</name>
</gene>
<evidence type="ECO:0000313" key="4">
    <source>
        <dbReference type="Proteomes" id="UP000292282"/>
    </source>
</evidence>
<accession>A0A4Q9LVN3</accession>
<keyword evidence="1" id="KW-0472">Membrane</keyword>
<name>A0A4Q9LVN3_9MICR</name>
<dbReference type="PANTHER" id="PTHR10983:SF16">
    <property type="entry name" value="LYSOCARDIOLIPIN ACYLTRANSFERASE 1"/>
    <property type="match status" value="1"/>
</dbReference>
<dbReference type="CDD" id="cd07990">
    <property type="entry name" value="LPLAT_LCLAT1-like"/>
    <property type="match status" value="1"/>
</dbReference>
<organism evidence="3 4">
    <name type="scientific">Hamiltosporidium tvaerminnensis</name>
    <dbReference type="NCBI Taxonomy" id="1176355"/>
    <lineage>
        <taxon>Eukaryota</taxon>
        <taxon>Fungi</taxon>
        <taxon>Fungi incertae sedis</taxon>
        <taxon>Microsporidia</taxon>
        <taxon>Dubosqiidae</taxon>
        <taxon>Hamiltosporidium</taxon>
    </lineage>
</organism>
<keyword evidence="4" id="KW-1185">Reference proteome</keyword>
<dbReference type="OrthoDB" id="189226at2759"/>
<feature type="transmembrane region" description="Helical" evidence="1">
    <location>
        <begin position="46"/>
        <end position="65"/>
    </location>
</feature>
<dbReference type="STRING" id="1176355.A0A4Q9LVN3"/>
<feature type="domain" description="Phospholipid/glycerol acyltransferase" evidence="2">
    <location>
        <begin position="81"/>
        <end position="203"/>
    </location>
</feature>
<evidence type="ECO:0000259" key="2">
    <source>
        <dbReference type="SMART" id="SM00563"/>
    </source>
</evidence>
<dbReference type="Proteomes" id="UP000292282">
    <property type="component" value="Unassembled WGS sequence"/>
</dbReference>
<dbReference type="AlphaFoldDB" id="A0A4Q9LVN3"/>
<reference evidence="3 4" key="1">
    <citation type="submission" date="2017-12" db="EMBL/GenBank/DDBJ databases">
        <authorList>
            <person name="Pombert J.-F."/>
            <person name="Haag K.L."/>
            <person name="Ebert D."/>
        </authorList>
    </citation>
    <scope>NUCLEOTIDE SEQUENCE [LARGE SCALE GENOMIC DNA]</scope>
    <source>
        <strain evidence="3">IL-G-3</strain>
    </source>
</reference>
<dbReference type="GO" id="GO:0016746">
    <property type="term" value="F:acyltransferase activity"/>
    <property type="evidence" value="ECO:0007669"/>
    <property type="project" value="UniProtKB-KW"/>
</dbReference>
<feature type="transmembrane region" description="Helical" evidence="1">
    <location>
        <begin position="117"/>
        <end position="135"/>
    </location>
</feature>
<dbReference type="GO" id="GO:0012505">
    <property type="term" value="C:endomembrane system"/>
    <property type="evidence" value="ECO:0007669"/>
    <property type="project" value="TreeGrafter"/>
</dbReference>
<proteinExistence type="predicted"/>
<protein>
    <submittedName>
        <fullName evidence="3">Acyltransferase</fullName>
    </submittedName>
</protein>
<dbReference type="SUPFAM" id="SSF69593">
    <property type="entry name" value="Glycerol-3-phosphate (1)-acyltransferase"/>
    <property type="match status" value="1"/>
</dbReference>
<dbReference type="SMART" id="SM00563">
    <property type="entry name" value="PlsC"/>
    <property type="match status" value="1"/>
</dbReference>
<dbReference type="VEuPathDB" id="MicrosporidiaDB:CWI38_0636p0020"/>
<keyword evidence="3" id="KW-0012">Acyltransferase</keyword>
<keyword evidence="1" id="KW-0812">Transmembrane</keyword>
<dbReference type="Pfam" id="PF01553">
    <property type="entry name" value="Acyltransferase"/>
    <property type="match status" value="1"/>
</dbReference>
<keyword evidence="3" id="KW-0808">Transferase</keyword>
<feature type="transmembrane region" description="Helical" evidence="1">
    <location>
        <begin position="12"/>
        <end position="34"/>
    </location>
</feature>
<dbReference type="InterPro" id="IPR002123">
    <property type="entry name" value="Plipid/glycerol_acylTrfase"/>
</dbReference>
<keyword evidence="1" id="KW-1133">Transmembrane helix</keyword>
<dbReference type="PANTHER" id="PTHR10983">
    <property type="entry name" value="1-ACYLGLYCEROL-3-PHOSPHATE ACYLTRANSFERASE-RELATED"/>
    <property type="match status" value="1"/>
</dbReference>